<evidence type="ECO:0000313" key="1">
    <source>
        <dbReference type="EMBL" id="CZT18932.1"/>
    </source>
</evidence>
<protein>
    <submittedName>
        <fullName evidence="1">Uncharacterized protein</fullName>
    </submittedName>
</protein>
<dbReference type="RefSeq" id="XP_023625822.1">
    <property type="nucleotide sequence ID" value="XM_023770054.1"/>
</dbReference>
<name>A0A2D3UQ73_9PEZI</name>
<dbReference type="EMBL" id="FJUY01000006">
    <property type="protein sequence ID" value="CZT18932.1"/>
    <property type="molecule type" value="Genomic_DNA"/>
</dbReference>
<proteinExistence type="predicted"/>
<dbReference type="GeneID" id="35599946"/>
<sequence>MELPKEFDHLDAPRDLWDPLETQALAELAKKTHEEYKSAKEVNENCADNRIWADDVSGVMAMSDELKTKIRTLIKTIIKRNALKAADEKAIVDAKEAAEDAKRRVEWCAGMPAMRPPVSSLSQRAVSRQKLSEIEL</sequence>
<evidence type="ECO:0000313" key="2">
    <source>
        <dbReference type="Proteomes" id="UP000225277"/>
    </source>
</evidence>
<dbReference type="Proteomes" id="UP000225277">
    <property type="component" value="Unassembled WGS sequence"/>
</dbReference>
<keyword evidence="2" id="KW-1185">Reference proteome</keyword>
<organism evidence="1 2">
    <name type="scientific">Ramularia collo-cygni</name>
    <dbReference type="NCBI Taxonomy" id="112498"/>
    <lineage>
        <taxon>Eukaryota</taxon>
        <taxon>Fungi</taxon>
        <taxon>Dikarya</taxon>
        <taxon>Ascomycota</taxon>
        <taxon>Pezizomycotina</taxon>
        <taxon>Dothideomycetes</taxon>
        <taxon>Dothideomycetidae</taxon>
        <taxon>Mycosphaerellales</taxon>
        <taxon>Mycosphaerellaceae</taxon>
        <taxon>Ramularia</taxon>
    </lineage>
</organism>
<gene>
    <name evidence="1" type="ORF">RCC_04777</name>
</gene>
<dbReference type="AlphaFoldDB" id="A0A2D3UQ73"/>
<reference evidence="1 2" key="1">
    <citation type="submission" date="2016-03" db="EMBL/GenBank/DDBJ databases">
        <authorList>
            <person name="Ploux O."/>
        </authorList>
    </citation>
    <scope>NUCLEOTIDE SEQUENCE [LARGE SCALE GENOMIC DNA]</scope>
    <source>
        <strain evidence="1 2">URUG2</strain>
    </source>
</reference>
<accession>A0A2D3UQ73</accession>